<dbReference type="Gene3D" id="3.40.50.10490">
    <property type="entry name" value="Glucose-6-phosphate isomerase like protein, domain 1"/>
    <property type="match status" value="2"/>
</dbReference>
<keyword evidence="1" id="KW-0677">Repeat</keyword>
<dbReference type="OrthoDB" id="9782098at2"/>
<feature type="domain" description="SIS" evidence="2">
    <location>
        <begin position="30"/>
        <end position="172"/>
    </location>
</feature>
<dbReference type="PANTHER" id="PTHR10937:SF8">
    <property type="entry name" value="AMINOTRANSFERASE-RELATED"/>
    <property type="match status" value="1"/>
</dbReference>
<keyword evidence="3" id="KW-0032">Aminotransferase</keyword>
<dbReference type="InterPro" id="IPR046348">
    <property type="entry name" value="SIS_dom_sf"/>
</dbReference>
<dbReference type="InterPro" id="IPR035490">
    <property type="entry name" value="GlmS/FrlB_SIS"/>
</dbReference>
<dbReference type="InterPro" id="IPR035466">
    <property type="entry name" value="GlmS/AgaS_SIS"/>
</dbReference>
<dbReference type="SUPFAM" id="SSF53697">
    <property type="entry name" value="SIS domain"/>
    <property type="match status" value="1"/>
</dbReference>
<keyword evidence="4" id="KW-1185">Reference proteome</keyword>
<dbReference type="STRING" id="309799.DICTH_1510"/>
<dbReference type="GO" id="GO:1901135">
    <property type="term" value="P:carbohydrate derivative metabolic process"/>
    <property type="evidence" value="ECO:0007669"/>
    <property type="project" value="InterPro"/>
</dbReference>
<dbReference type="HOGENOM" id="CLU_012520_2_1_0"/>
<dbReference type="Proteomes" id="UP000001733">
    <property type="component" value="Chromosome"/>
</dbReference>
<dbReference type="PaxDb" id="309799-DICTH_1510"/>
<organism evidence="3 4">
    <name type="scientific">Dictyoglomus thermophilum (strain ATCC 35947 / DSM 3960 / H-6-12)</name>
    <dbReference type="NCBI Taxonomy" id="309799"/>
    <lineage>
        <taxon>Bacteria</taxon>
        <taxon>Pseudomonadati</taxon>
        <taxon>Dictyoglomota</taxon>
        <taxon>Dictyoglomia</taxon>
        <taxon>Dictyoglomales</taxon>
        <taxon>Dictyoglomaceae</taxon>
        <taxon>Dictyoglomus</taxon>
    </lineage>
</organism>
<proteinExistence type="predicted"/>
<dbReference type="PROSITE" id="PS51464">
    <property type="entry name" value="SIS"/>
    <property type="match status" value="2"/>
</dbReference>
<feature type="domain" description="SIS" evidence="2">
    <location>
        <begin position="192"/>
        <end position="334"/>
    </location>
</feature>
<dbReference type="KEGG" id="dth:DICTH_1510"/>
<dbReference type="eggNOG" id="COG0449">
    <property type="taxonomic scope" value="Bacteria"/>
</dbReference>
<dbReference type="EC" id="2.6.1.16" evidence="3"/>
<reference evidence="3 4" key="1">
    <citation type="journal article" date="2014" name="Genome Announc.">
        <title>Complete Genome Sequence of the Extreme Thermophile Dictyoglomus thermophilum H-6-12.</title>
        <authorList>
            <person name="Coil D.A."/>
            <person name="Badger J.H."/>
            <person name="Forberger H.C."/>
            <person name="Riggs F."/>
            <person name="Madupu R."/>
            <person name="Fedorova N."/>
            <person name="Ward N."/>
            <person name="Robb F.T."/>
            <person name="Eisen J.A."/>
        </authorList>
    </citation>
    <scope>NUCLEOTIDE SEQUENCE [LARGE SCALE GENOMIC DNA]</scope>
    <source>
        <strain evidence="4">ATCC 35947 / DSM 3960 / H-6-12</strain>
    </source>
</reference>
<dbReference type="RefSeq" id="WP_012547382.1">
    <property type="nucleotide sequence ID" value="NC_011297.1"/>
</dbReference>
<evidence type="ECO:0000256" key="1">
    <source>
        <dbReference type="ARBA" id="ARBA00022737"/>
    </source>
</evidence>
<dbReference type="GO" id="GO:0097367">
    <property type="term" value="F:carbohydrate derivative binding"/>
    <property type="evidence" value="ECO:0007669"/>
    <property type="project" value="InterPro"/>
</dbReference>
<protein>
    <submittedName>
        <fullName evidence="3">Glucosamine--fructose-6-phosphate aminotransferase (Isomerizing)</fullName>
        <ecNumber evidence="3">2.6.1.16</ecNumber>
    </submittedName>
</protein>
<evidence type="ECO:0000313" key="3">
    <source>
        <dbReference type="EMBL" id="ACI18750.1"/>
    </source>
</evidence>
<dbReference type="GO" id="GO:0004360">
    <property type="term" value="F:glutamine-fructose-6-phosphate transaminase (isomerizing) activity"/>
    <property type="evidence" value="ECO:0007669"/>
    <property type="project" value="UniProtKB-EC"/>
</dbReference>
<name>B5YA57_DICT6</name>
<dbReference type="AlphaFoldDB" id="B5YA57"/>
<sequence>MSEKFMIKEIREGLHIIKNYKNRWEEFVEVSNKIKSFEFHNIIFVARGSSDNAATWGKYYMESHLNIPVSLCAPSLFTIYKLPPNLKSSLVIAISQSGESDDICEVVRKANEQGALTIGITNNPQGKLAQIAQINIFLNSGVERSVAATKTYLSQLVSIYFLTNSIIGRSALEEFDKILNAMEDIQKREEEIKEKVKPYKYMEHCAILGRGFNLSTALETALKLKETSYIIAQAYSSADFMHGPLALASEGFPVFFFVPKGESMEHSLEVLGTLKEKRSDIFIFTNEAELTKEYEGIYIDCDVPEYVTPIPFIYPAQIFAYYLAEIKGRDPDNPRNIRKVTITR</sequence>
<accession>B5YA57</accession>
<keyword evidence="3" id="KW-0808">Transferase</keyword>
<dbReference type="InterPro" id="IPR001347">
    <property type="entry name" value="SIS_dom"/>
</dbReference>
<evidence type="ECO:0000259" key="2">
    <source>
        <dbReference type="PROSITE" id="PS51464"/>
    </source>
</evidence>
<gene>
    <name evidence="3" type="ordered locus">DICTH_1510</name>
</gene>
<dbReference type="EMBL" id="CP001146">
    <property type="protein sequence ID" value="ACI18750.1"/>
    <property type="molecule type" value="Genomic_DNA"/>
</dbReference>
<evidence type="ECO:0000313" key="4">
    <source>
        <dbReference type="Proteomes" id="UP000001733"/>
    </source>
</evidence>
<dbReference type="CDD" id="cd05009">
    <property type="entry name" value="SIS_GlmS_GlmD_2"/>
    <property type="match status" value="1"/>
</dbReference>
<dbReference type="CDD" id="cd05008">
    <property type="entry name" value="SIS_GlmS_GlmD_1"/>
    <property type="match status" value="1"/>
</dbReference>
<dbReference type="PANTHER" id="PTHR10937">
    <property type="entry name" value="GLUCOSAMINE--FRUCTOSE-6-PHOSPHATE AMINOTRANSFERASE, ISOMERIZING"/>
    <property type="match status" value="1"/>
</dbReference>
<dbReference type="Pfam" id="PF01380">
    <property type="entry name" value="SIS"/>
    <property type="match status" value="2"/>
</dbReference>